<dbReference type="CDD" id="cd00202">
    <property type="entry name" value="ZnF_GATA"/>
    <property type="match status" value="1"/>
</dbReference>
<dbReference type="SMART" id="SM00401">
    <property type="entry name" value="ZnF_GATA"/>
    <property type="match status" value="1"/>
</dbReference>
<dbReference type="Proteomes" id="UP000184383">
    <property type="component" value="Unassembled WGS sequence"/>
</dbReference>
<gene>
    <name evidence="20" type="ORF">ASPWEDRAFT_112587</name>
</gene>
<dbReference type="STRING" id="1073089.A0A1L9RH49"/>
<evidence type="ECO:0000256" key="8">
    <source>
        <dbReference type="ARBA" id="ARBA00022833"/>
    </source>
</evidence>
<evidence type="ECO:0000313" key="21">
    <source>
        <dbReference type="Proteomes" id="UP000184383"/>
    </source>
</evidence>
<keyword evidence="16" id="KW-0175">Coiled coil</keyword>
<dbReference type="InterPro" id="IPR013088">
    <property type="entry name" value="Znf_NHR/GATA"/>
</dbReference>
<keyword evidence="8" id="KW-0862">Zinc</keyword>
<dbReference type="GO" id="GO:0006355">
    <property type="term" value="P:regulation of DNA-templated transcription"/>
    <property type="evidence" value="ECO:0007669"/>
    <property type="project" value="InterPro"/>
</dbReference>
<evidence type="ECO:0000256" key="14">
    <source>
        <dbReference type="ARBA" id="ARBA00023170"/>
    </source>
</evidence>
<organism evidence="20 21">
    <name type="scientific">Aspergillus wentii DTO 134E9</name>
    <dbReference type="NCBI Taxonomy" id="1073089"/>
    <lineage>
        <taxon>Eukaryota</taxon>
        <taxon>Fungi</taxon>
        <taxon>Dikarya</taxon>
        <taxon>Ascomycota</taxon>
        <taxon>Pezizomycotina</taxon>
        <taxon>Eurotiomycetes</taxon>
        <taxon>Eurotiomycetidae</taxon>
        <taxon>Eurotiales</taxon>
        <taxon>Aspergillaceae</taxon>
        <taxon>Aspergillus</taxon>
        <taxon>Aspergillus subgen. Cremei</taxon>
    </lineage>
</organism>
<dbReference type="Gene3D" id="3.30.450.20">
    <property type="entry name" value="PAS domain"/>
    <property type="match status" value="3"/>
</dbReference>
<proteinExistence type="predicted"/>
<dbReference type="InterPro" id="IPR000679">
    <property type="entry name" value="Znf_GATA"/>
</dbReference>
<evidence type="ECO:0000259" key="18">
    <source>
        <dbReference type="PROSITE" id="PS50112"/>
    </source>
</evidence>
<dbReference type="Pfam" id="PF13426">
    <property type="entry name" value="PAS_9"/>
    <property type="match status" value="2"/>
</dbReference>
<protein>
    <submittedName>
        <fullName evidence="20">Uncharacterized protein</fullName>
    </submittedName>
</protein>
<keyword evidence="3" id="KW-0285">Flavoprotein</keyword>
<evidence type="ECO:0000256" key="15">
    <source>
        <dbReference type="PROSITE-ProRule" id="PRU00094"/>
    </source>
</evidence>
<keyword evidence="21" id="KW-1185">Reference proteome</keyword>
<dbReference type="Gene3D" id="3.30.50.10">
    <property type="entry name" value="Erythroid Transcription Factor GATA-1, subunit A"/>
    <property type="match status" value="1"/>
</dbReference>
<feature type="domain" description="PAS" evidence="18">
    <location>
        <begin position="427"/>
        <end position="497"/>
    </location>
</feature>
<evidence type="ECO:0000256" key="1">
    <source>
        <dbReference type="ARBA" id="ARBA00022543"/>
    </source>
</evidence>
<evidence type="ECO:0000259" key="19">
    <source>
        <dbReference type="PROSITE" id="PS50114"/>
    </source>
</evidence>
<evidence type="ECO:0000256" key="3">
    <source>
        <dbReference type="ARBA" id="ARBA00022630"/>
    </source>
</evidence>
<dbReference type="SUPFAM" id="SSF55785">
    <property type="entry name" value="PYP-like sensor domain (PAS domain)"/>
    <property type="match status" value="3"/>
</dbReference>
<evidence type="ECO:0000256" key="4">
    <source>
        <dbReference type="ARBA" id="ARBA00022643"/>
    </source>
</evidence>
<dbReference type="SMART" id="SM00091">
    <property type="entry name" value="PAS"/>
    <property type="match status" value="3"/>
</dbReference>
<dbReference type="GO" id="GO:0005634">
    <property type="term" value="C:nucleus"/>
    <property type="evidence" value="ECO:0007669"/>
    <property type="project" value="TreeGrafter"/>
</dbReference>
<keyword evidence="5" id="KW-0479">Metal-binding</keyword>
<keyword evidence="10" id="KW-0805">Transcription regulation</keyword>
<evidence type="ECO:0000256" key="12">
    <source>
        <dbReference type="ARBA" id="ARBA00023159"/>
    </source>
</evidence>
<dbReference type="InterPro" id="IPR035965">
    <property type="entry name" value="PAS-like_dom_sf"/>
</dbReference>
<dbReference type="CDD" id="cd00130">
    <property type="entry name" value="PAS"/>
    <property type="match status" value="3"/>
</dbReference>
<dbReference type="RefSeq" id="XP_040687942.1">
    <property type="nucleotide sequence ID" value="XM_040828338.1"/>
</dbReference>
<feature type="region of interest" description="Disordered" evidence="17">
    <location>
        <begin position="102"/>
        <end position="210"/>
    </location>
</feature>
<dbReference type="Pfam" id="PF08447">
    <property type="entry name" value="PAS_3"/>
    <property type="match status" value="1"/>
</dbReference>
<evidence type="ECO:0000256" key="5">
    <source>
        <dbReference type="ARBA" id="ARBA00022723"/>
    </source>
</evidence>
<dbReference type="EMBL" id="KV878213">
    <property type="protein sequence ID" value="OJJ34266.1"/>
    <property type="molecule type" value="Genomic_DNA"/>
</dbReference>
<sequence length="826" mass="91975">MLSSSASGSVLPVSSHADELHLQVSAPMGAGDPQARMVSDVMSYDPLSGVGTSMPMGMDAGNAFAYQVSSAYPPSTTAGLEHNLHRRQHTSIQSQTLSLDHSTYSNLPAQPPFQDTYWPPHHTPHGFTIHSETANKPSSSEYTHSVPPQNQGGMQRQPQDPQSFPQSYASAPSQRSLQPRAIQPKRPSLVKGTSSSSNNTKSDISGESSPYANVYSNSGFDMMGALARVVSRPDPKINIGAVDLSCAFVLCDITREDHPIVYVSDAFERLTGYTEEEIVGRNCRFLQAPDGLIQQGSQRRFVDEQTAFRLRSTIEERTEIQASLINYRKGGQPFMNLITMIPIRWNSDDYRFYVGFQVDLVEKPDAVTKKNSNGTYMINYQRNQLPHYIVPSPEMYDSHSDLAPQFTHDDISHILNAIDENHMSDYRQYLNRLVVENTDDVIYVLSFEGEFLYLSPSCQKVLEYNAFELVGKMLSTVCHPSDIGPAIRDLRASTTTDPVSVVYRMRKKRSGYIWFESHGSWHIGERGRENLVMVGRERPVFCLDQLANIGGEELAENDLWVKLSMSGMILFVSSKSRPVLGRAPEDIIGKGIQEFMAVESRLEAKRALEIARSGQQTTFGQQMRHRKGHMLQVQTTLFPGDTKEGTKPTFLIAQMRFPKSLQPATGMAGNEESAPTDTAVALFTGETGSNGTRGMAATGPQPFDYSIMGANRLPSGNQYVPAVRNPTVFTELNPTRGSSWQVELRELEKQNRTLSDELQRLLTRKKKRKRKQSNAPVEKNCAMCQTKNTPEWRRGPSGNRDLCNGCGLRWAKQNRAAQPAEKSVPA</sequence>
<keyword evidence="1" id="KW-0600">Photoreceptor protein</keyword>
<dbReference type="InterPro" id="IPR001610">
    <property type="entry name" value="PAC"/>
</dbReference>
<evidence type="ECO:0000256" key="13">
    <source>
        <dbReference type="ARBA" id="ARBA00023163"/>
    </source>
</evidence>
<dbReference type="GO" id="GO:0008270">
    <property type="term" value="F:zinc ion binding"/>
    <property type="evidence" value="ECO:0007669"/>
    <property type="project" value="UniProtKB-KW"/>
</dbReference>
<feature type="compositionally biased region" description="Polar residues" evidence="17">
    <location>
        <begin position="130"/>
        <end position="177"/>
    </location>
</feature>
<dbReference type="FunFam" id="3.30.450.20:FF:000064">
    <property type="entry name" value="Vivid PAS protein VVD"/>
    <property type="match status" value="1"/>
</dbReference>
<evidence type="ECO:0000256" key="17">
    <source>
        <dbReference type="SAM" id="MobiDB-lite"/>
    </source>
</evidence>
<evidence type="ECO:0000256" key="11">
    <source>
        <dbReference type="ARBA" id="ARBA00023125"/>
    </source>
</evidence>
<dbReference type="OrthoDB" id="447251at2759"/>
<dbReference type="PANTHER" id="PTHR47429:SF7">
    <property type="entry name" value="GATA-FACTOR"/>
    <property type="match status" value="1"/>
</dbReference>
<feature type="domain" description="GATA-type" evidence="19">
    <location>
        <begin position="781"/>
        <end position="808"/>
    </location>
</feature>
<dbReference type="InterPro" id="IPR000014">
    <property type="entry name" value="PAS"/>
</dbReference>
<accession>A0A1L9RH49</accession>
<keyword evidence="6" id="KW-0677">Repeat</keyword>
<keyword evidence="13" id="KW-0804">Transcription</keyword>
<feature type="coiled-coil region" evidence="16">
    <location>
        <begin position="737"/>
        <end position="764"/>
    </location>
</feature>
<evidence type="ECO:0000256" key="2">
    <source>
        <dbReference type="ARBA" id="ARBA00022606"/>
    </source>
</evidence>
<dbReference type="NCBIfam" id="TIGR00229">
    <property type="entry name" value="sensory_box"/>
    <property type="match status" value="3"/>
</dbReference>
<evidence type="ECO:0000256" key="16">
    <source>
        <dbReference type="SAM" id="Coils"/>
    </source>
</evidence>
<evidence type="ECO:0000256" key="6">
    <source>
        <dbReference type="ARBA" id="ARBA00022737"/>
    </source>
</evidence>
<feature type="compositionally biased region" description="Low complexity" evidence="17">
    <location>
        <begin position="191"/>
        <end position="206"/>
    </location>
</feature>
<reference evidence="21" key="1">
    <citation type="journal article" date="2017" name="Genome Biol.">
        <title>Comparative genomics reveals high biological diversity and specific adaptations in the industrially and medically important fungal genus Aspergillus.</title>
        <authorList>
            <person name="de Vries R.P."/>
            <person name="Riley R."/>
            <person name="Wiebenga A."/>
            <person name="Aguilar-Osorio G."/>
            <person name="Amillis S."/>
            <person name="Uchima C.A."/>
            <person name="Anderluh G."/>
            <person name="Asadollahi M."/>
            <person name="Askin M."/>
            <person name="Barry K."/>
            <person name="Battaglia E."/>
            <person name="Bayram O."/>
            <person name="Benocci T."/>
            <person name="Braus-Stromeyer S.A."/>
            <person name="Caldana C."/>
            <person name="Canovas D."/>
            <person name="Cerqueira G.C."/>
            <person name="Chen F."/>
            <person name="Chen W."/>
            <person name="Choi C."/>
            <person name="Clum A."/>
            <person name="Dos Santos R.A."/>
            <person name="Damasio A.R."/>
            <person name="Diallinas G."/>
            <person name="Emri T."/>
            <person name="Fekete E."/>
            <person name="Flipphi M."/>
            <person name="Freyberg S."/>
            <person name="Gallo A."/>
            <person name="Gournas C."/>
            <person name="Habgood R."/>
            <person name="Hainaut M."/>
            <person name="Harispe M.L."/>
            <person name="Henrissat B."/>
            <person name="Hilden K.S."/>
            <person name="Hope R."/>
            <person name="Hossain A."/>
            <person name="Karabika E."/>
            <person name="Karaffa L."/>
            <person name="Karanyi Z."/>
            <person name="Krasevec N."/>
            <person name="Kuo A."/>
            <person name="Kusch H."/>
            <person name="LaButti K."/>
            <person name="Lagendijk E.L."/>
            <person name="Lapidus A."/>
            <person name="Levasseur A."/>
            <person name="Lindquist E."/>
            <person name="Lipzen A."/>
            <person name="Logrieco A.F."/>
            <person name="MacCabe A."/>
            <person name="Maekelae M.R."/>
            <person name="Malavazi I."/>
            <person name="Melin P."/>
            <person name="Meyer V."/>
            <person name="Mielnichuk N."/>
            <person name="Miskei M."/>
            <person name="Molnar A.P."/>
            <person name="Mule G."/>
            <person name="Ngan C.Y."/>
            <person name="Orejas M."/>
            <person name="Orosz E."/>
            <person name="Ouedraogo J.P."/>
            <person name="Overkamp K.M."/>
            <person name="Park H.-S."/>
            <person name="Perrone G."/>
            <person name="Piumi F."/>
            <person name="Punt P.J."/>
            <person name="Ram A.F."/>
            <person name="Ramon A."/>
            <person name="Rauscher S."/>
            <person name="Record E."/>
            <person name="Riano-Pachon D.M."/>
            <person name="Robert V."/>
            <person name="Roehrig J."/>
            <person name="Ruller R."/>
            <person name="Salamov A."/>
            <person name="Salih N.S."/>
            <person name="Samson R.A."/>
            <person name="Sandor E."/>
            <person name="Sanguinetti M."/>
            <person name="Schuetze T."/>
            <person name="Sepcic K."/>
            <person name="Shelest E."/>
            <person name="Sherlock G."/>
            <person name="Sophianopoulou V."/>
            <person name="Squina F.M."/>
            <person name="Sun H."/>
            <person name="Susca A."/>
            <person name="Todd R.B."/>
            <person name="Tsang A."/>
            <person name="Unkles S.E."/>
            <person name="van de Wiele N."/>
            <person name="van Rossen-Uffink D."/>
            <person name="Oliveira J.V."/>
            <person name="Vesth T.C."/>
            <person name="Visser J."/>
            <person name="Yu J.-H."/>
            <person name="Zhou M."/>
            <person name="Andersen M.R."/>
            <person name="Archer D.B."/>
            <person name="Baker S.E."/>
            <person name="Benoit I."/>
            <person name="Brakhage A.A."/>
            <person name="Braus G.H."/>
            <person name="Fischer R."/>
            <person name="Frisvad J.C."/>
            <person name="Goldman G.H."/>
            <person name="Houbraken J."/>
            <person name="Oakley B."/>
            <person name="Pocsi I."/>
            <person name="Scazzocchio C."/>
            <person name="Seiboth B."/>
            <person name="vanKuyk P.A."/>
            <person name="Wortman J."/>
            <person name="Dyer P.S."/>
            <person name="Grigoriev I.V."/>
        </authorList>
    </citation>
    <scope>NUCLEOTIDE SEQUENCE [LARGE SCALE GENOMIC DNA]</scope>
    <source>
        <strain evidence="21">DTO 134E9</strain>
    </source>
</reference>
<dbReference type="GO" id="GO:0009881">
    <property type="term" value="F:photoreceptor activity"/>
    <property type="evidence" value="ECO:0007669"/>
    <property type="project" value="UniProtKB-KW"/>
</dbReference>
<dbReference type="Pfam" id="PF00320">
    <property type="entry name" value="GATA"/>
    <property type="match status" value="1"/>
</dbReference>
<evidence type="ECO:0000256" key="9">
    <source>
        <dbReference type="ARBA" id="ARBA00022991"/>
    </source>
</evidence>
<evidence type="ECO:0000256" key="7">
    <source>
        <dbReference type="ARBA" id="ARBA00022771"/>
    </source>
</evidence>
<keyword evidence="7 15" id="KW-0863">Zinc-finger</keyword>
<dbReference type="PANTHER" id="PTHR47429">
    <property type="entry name" value="PROTEIN TWIN LOV 1"/>
    <property type="match status" value="1"/>
</dbReference>
<name>A0A1L9RH49_ASPWE</name>
<keyword evidence="12" id="KW-0010">Activator</keyword>
<keyword evidence="4" id="KW-0288">FMN</keyword>
<keyword evidence="9" id="KW-0157">Chromophore</keyword>
<dbReference type="GeneID" id="63744186"/>
<keyword evidence="11" id="KW-0238">DNA-binding</keyword>
<keyword evidence="14" id="KW-0675">Receptor</keyword>
<dbReference type="SUPFAM" id="SSF57716">
    <property type="entry name" value="Glucocorticoid receptor-like (DNA-binding domain)"/>
    <property type="match status" value="1"/>
</dbReference>
<evidence type="ECO:0000313" key="20">
    <source>
        <dbReference type="EMBL" id="OJJ34266.1"/>
    </source>
</evidence>
<dbReference type="PROSITE" id="PS50112">
    <property type="entry name" value="PAS"/>
    <property type="match status" value="3"/>
</dbReference>
<keyword evidence="2" id="KW-0716">Sensory transduction</keyword>
<feature type="domain" description="PAS" evidence="18">
    <location>
        <begin position="260"/>
        <end position="282"/>
    </location>
</feature>
<dbReference type="AlphaFoldDB" id="A0A1L9RH49"/>
<dbReference type="GO" id="GO:0043565">
    <property type="term" value="F:sequence-specific DNA binding"/>
    <property type="evidence" value="ECO:0007669"/>
    <property type="project" value="InterPro"/>
</dbReference>
<evidence type="ECO:0000256" key="10">
    <source>
        <dbReference type="ARBA" id="ARBA00023015"/>
    </source>
</evidence>
<feature type="domain" description="PAS" evidence="18">
    <location>
        <begin position="563"/>
        <end position="615"/>
    </location>
</feature>
<dbReference type="InterPro" id="IPR013655">
    <property type="entry name" value="PAS_fold_3"/>
</dbReference>
<dbReference type="SMART" id="SM00086">
    <property type="entry name" value="PAC"/>
    <property type="match status" value="2"/>
</dbReference>
<dbReference type="PROSITE" id="PS50114">
    <property type="entry name" value="GATA_ZN_FINGER_2"/>
    <property type="match status" value="1"/>
</dbReference>
<dbReference type="VEuPathDB" id="FungiDB:ASPWEDRAFT_112587"/>